<dbReference type="Gene3D" id="3.30.60.230">
    <property type="entry name" value="Lsr2, dimerization domain"/>
    <property type="match status" value="1"/>
</dbReference>
<dbReference type="InterPro" id="IPR024412">
    <property type="entry name" value="Lsr2_dim_dom"/>
</dbReference>
<name>A0ABX6ILM6_9ACTN</name>
<dbReference type="InterPro" id="IPR036625">
    <property type="entry name" value="E3-bd_dom_sf"/>
</dbReference>
<sequence length="117" mass="13327">MRHYVEQIVDDIDGTVLTEYETVTFSLDGTTYEFDTSLEHAEEFRAGLRRYIDASRQIVNGNVVTRQRVATVGQDRPSAEQSRAIRDWARNNGYEVSNRGRVPAPIVEAFEAAHPIR</sequence>
<accession>A0ABX6ILM6</accession>
<dbReference type="EMBL" id="CP045809">
    <property type="protein sequence ID" value="QHN36804.1"/>
    <property type="molecule type" value="Genomic_DNA"/>
</dbReference>
<dbReference type="InterPro" id="IPR042261">
    <property type="entry name" value="Lsr2-like_dimerization"/>
</dbReference>
<dbReference type="Proteomes" id="UP001059836">
    <property type="component" value="Chromosome"/>
</dbReference>
<feature type="domain" description="Lsr2 dimerization" evidence="2">
    <location>
        <begin position="3"/>
        <end position="58"/>
    </location>
</feature>
<evidence type="ECO:0000259" key="2">
    <source>
        <dbReference type="Pfam" id="PF11774"/>
    </source>
</evidence>
<reference evidence="4" key="1">
    <citation type="journal article" date="2021" name="Nat. Microbiol.">
        <title>Cocultivation of an ultrasmall environmental parasitic bacterium with lytic ability against bacteria associated with wastewater foams.</title>
        <authorList>
            <person name="Batinovic S."/>
            <person name="Rose J.J.A."/>
            <person name="Ratcliffe J."/>
            <person name="Seviour R.J."/>
            <person name="Petrovski S."/>
        </authorList>
    </citation>
    <scope>NUCLEOTIDE SEQUENCE</scope>
    <source>
        <strain evidence="4">CON9</strain>
    </source>
</reference>
<evidence type="ECO:0000313" key="4">
    <source>
        <dbReference type="EMBL" id="QHN36804.1"/>
    </source>
</evidence>
<keyword evidence="5" id="KW-1185">Reference proteome</keyword>
<proteinExistence type="predicted"/>
<gene>
    <name evidence="4" type="ORF">GII31_19775</name>
</gene>
<dbReference type="Pfam" id="PF23359">
    <property type="entry name" value="Lsr2_DNA-bd"/>
    <property type="match status" value="1"/>
</dbReference>
<evidence type="ECO:0000259" key="3">
    <source>
        <dbReference type="Pfam" id="PF23359"/>
    </source>
</evidence>
<feature type="domain" description="Lsr2 DNA-binding" evidence="3">
    <location>
        <begin position="78"/>
        <end position="113"/>
    </location>
</feature>
<keyword evidence="1" id="KW-0238">DNA-binding</keyword>
<evidence type="ECO:0000313" key="5">
    <source>
        <dbReference type="Proteomes" id="UP001059836"/>
    </source>
</evidence>
<dbReference type="Pfam" id="PF11774">
    <property type="entry name" value="Lsr2"/>
    <property type="match status" value="1"/>
</dbReference>
<protein>
    <submittedName>
        <fullName evidence="4">Lsr2 family protein</fullName>
    </submittedName>
</protein>
<dbReference type="Gene3D" id="4.10.320.10">
    <property type="entry name" value="E3-binding domain"/>
    <property type="match status" value="1"/>
</dbReference>
<evidence type="ECO:0000256" key="1">
    <source>
        <dbReference type="ARBA" id="ARBA00023125"/>
    </source>
</evidence>
<dbReference type="InterPro" id="IPR055370">
    <property type="entry name" value="Lsr2_DNA-bd"/>
</dbReference>
<organism evidence="4 5">
    <name type="scientific">Gordonia pseudamarae</name>
    <dbReference type="NCBI Taxonomy" id="2831662"/>
    <lineage>
        <taxon>Bacteria</taxon>
        <taxon>Bacillati</taxon>
        <taxon>Actinomycetota</taxon>
        <taxon>Actinomycetes</taxon>
        <taxon>Mycobacteriales</taxon>
        <taxon>Gordoniaceae</taxon>
        <taxon>Gordonia</taxon>
    </lineage>
</organism>
<dbReference type="RefSeq" id="WP_213245075.1">
    <property type="nucleotide sequence ID" value="NZ_CP045806.1"/>
</dbReference>